<dbReference type="EMBL" id="BT050947">
    <property type="protein sequence ID" value="ACJ83614.1"/>
    <property type="molecule type" value="mRNA"/>
</dbReference>
<evidence type="ECO:0000313" key="1">
    <source>
        <dbReference type="EMBL" id="ACJ83614.1"/>
    </source>
</evidence>
<reference evidence="1" key="1">
    <citation type="submission" date="2008-12" db="EMBL/GenBank/DDBJ databases">
        <title>Medicago truncatula full length cdna cloning project.</title>
        <authorList>
            <person name="Moskal W."/>
            <person name="Chan A."/>
            <person name="Cheung F."/>
            <person name="Xiao Y."/>
            <person name="Town C.D."/>
        </authorList>
    </citation>
    <scope>NUCLEOTIDE SEQUENCE</scope>
</reference>
<feature type="non-terminal residue" evidence="1">
    <location>
        <position position="1"/>
    </location>
</feature>
<dbReference type="AlphaFoldDB" id="B7FG08"/>
<accession>B7FG08</accession>
<proteinExistence type="evidence at transcript level"/>
<organism evidence="1">
    <name type="scientific">Medicago truncatula</name>
    <name type="common">Barrel medic</name>
    <name type="synonym">Medicago tribuloides</name>
    <dbReference type="NCBI Taxonomy" id="3880"/>
    <lineage>
        <taxon>Eukaryota</taxon>
        <taxon>Viridiplantae</taxon>
        <taxon>Streptophyta</taxon>
        <taxon>Embryophyta</taxon>
        <taxon>Tracheophyta</taxon>
        <taxon>Spermatophyta</taxon>
        <taxon>Magnoliopsida</taxon>
        <taxon>eudicotyledons</taxon>
        <taxon>Gunneridae</taxon>
        <taxon>Pentapetalae</taxon>
        <taxon>rosids</taxon>
        <taxon>fabids</taxon>
        <taxon>Fabales</taxon>
        <taxon>Fabaceae</taxon>
        <taxon>Papilionoideae</taxon>
        <taxon>50 kb inversion clade</taxon>
        <taxon>NPAAA clade</taxon>
        <taxon>Hologalegina</taxon>
        <taxon>IRL clade</taxon>
        <taxon>Trifolieae</taxon>
        <taxon>Medicago</taxon>
    </lineage>
</organism>
<protein>
    <submittedName>
        <fullName evidence="1">Uncharacterized protein</fullName>
    </submittedName>
</protein>
<sequence length="47" mass="5256">YISNFALNLQTKSTKKKLDQTKFSSNTDNAIPTPTIILPCSHGFKSR</sequence>
<name>B7FG08_MEDTR</name>